<dbReference type="EMBL" id="PTRA01000005">
    <property type="protein sequence ID" value="PQA54930.1"/>
    <property type="molecule type" value="Genomic_DNA"/>
</dbReference>
<keyword evidence="4" id="KW-0378">Hydrolase</keyword>
<evidence type="ECO:0000313" key="7">
    <source>
        <dbReference type="EMBL" id="PQA54930.1"/>
    </source>
</evidence>
<dbReference type="RefSeq" id="WP_104715256.1">
    <property type="nucleotide sequence ID" value="NZ_PTRA01000005.1"/>
</dbReference>
<dbReference type="GO" id="GO:0008413">
    <property type="term" value="F:8-oxo-7,8-dihydroguanosine triphosphate pyrophosphatase activity"/>
    <property type="evidence" value="ECO:0007669"/>
    <property type="project" value="TreeGrafter"/>
</dbReference>
<keyword evidence="8" id="KW-1185">Reference proteome</keyword>
<evidence type="ECO:0000256" key="1">
    <source>
        <dbReference type="ARBA" id="ARBA00001946"/>
    </source>
</evidence>
<dbReference type="CDD" id="cd04690">
    <property type="entry name" value="NUDIX_Hydrolase"/>
    <property type="match status" value="1"/>
</dbReference>
<feature type="domain" description="Nudix hydrolase" evidence="6">
    <location>
        <begin position="1"/>
        <end position="126"/>
    </location>
</feature>
<dbReference type="PANTHER" id="PTHR43758">
    <property type="entry name" value="7,8-DIHYDRO-8-OXOGUANINE TRIPHOSPHATASE"/>
    <property type="match status" value="1"/>
</dbReference>
<proteinExistence type="inferred from homology"/>
<accession>A0A2S7IGN6</accession>
<comment type="cofactor">
    <cofactor evidence="1">
        <name>Mg(2+)</name>
        <dbReference type="ChEBI" id="CHEBI:18420"/>
    </cofactor>
</comment>
<dbReference type="PROSITE" id="PS51462">
    <property type="entry name" value="NUDIX"/>
    <property type="match status" value="1"/>
</dbReference>
<dbReference type="Gene3D" id="3.90.79.10">
    <property type="entry name" value="Nucleoside Triphosphate Pyrophosphohydrolase"/>
    <property type="match status" value="1"/>
</dbReference>
<comment type="caution">
    <text evidence="7">The sequence shown here is derived from an EMBL/GenBank/DDBJ whole genome shotgun (WGS) entry which is preliminary data.</text>
</comment>
<dbReference type="AlphaFoldDB" id="A0A2S7IGN6"/>
<dbReference type="GO" id="GO:0046872">
    <property type="term" value="F:metal ion binding"/>
    <property type="evidence" value="ECO:0007669"/>
    <property type="project" value="UniProtKB-KW"/>
</dbReference>
<organism evidence="7 8">
    <name type="scientific">Siphonobacter curvatus</name>
    <dbReference type="NCBI Taxonomy" id="2094562"/>
    <lineage>
        <taxon>Bacteria</taxon>
        <taxon>Pseudomonadati</taxon>
        <taxon>Bacteroidota</taxon>
        <taxon>Cytophagia</taxon>
        <taxon>Cytophagales</taxon>
        <taxon>Cytophagaceae</taxon>
        <taxon>Siphonobacter</taxon>
    </lineage>
</organism>
<evidence type="ECO:0000256" key="3">
    <source>
        <dbReference type="ARBA" id="ARBA00022723"/>
    </source>
</evidence>
<dbReference type="OrthoDB" id="3532303at2"/>
<dbReference type="GO" id="GO:0005737">
    <property type="term" value="C:cytoplasm"/>
    <property type="evidence" value="ECO:0007669"/>
    <property type="project" value="TreeGrafter"/>
</dbReference>
<name>A0A2S7IGN6_9BACT</name>
<dbReference type="PANTHER" id="PTHR43758:SF2">
    <property type="entry name" value="OXIDIZED PURINE NUCLEOSIDE TRIPHOSPHATE HYDROLASE"/>
    <property type="match status" value="1"/>
</dbReference>
<protein>
    <submittedName>
        <fullName evidence="7">DNA mismatch repair protein MutT</fullName>
    </submittedName>
</protein>
<evidence type="ECO:0000256" key="5">
    <source>
        <dbReference type="ARBA" id="ARBA00022842"/>
    </source>
</evidence>
<dbReference type="InterPro" id="IPR015797">
    <property type="entry name" value="NUDIX_hydrolase-like_dom_sf"/>
</dbReference>
<evidence type="ECO:0000256" key="4">
    <source>
        <dbReference type="ARBA" id="ARBA00022801"/>
    </source>
</evidence>
<evidence type="ECO:0000259" key="6">
    <source>
        <dbReference type="PROSITE" id="PS51462"/>
    </source>
</evidence>
<keyword evidence="5" id="KW-0460">Magnesium</keyword>
<evidence type="ECO:0000313" key="8">
    <source>
        <dbReference type="Proteomes" id="UP000239590"/>
    </source>
</evidence>
<evidence type="ECO:0000256" key="2">
    <source>
        <dbReference type="ARBA" id="ARBA00005582"/>
    </source>
</evidence>
<sequence>MIDKLAWVHLENHRILVARSRNKDLYYIPGGKREAGETDAEAILREIQEELSVTLQFETLSWIGTFEAQAHGQAEGVLVRLSCYTAAYEGTLQPDSEIEEMVYLSYADRAKVSVAAQLLFDSLFESGLLR</sequence>
<dbReference type="SUPFAM" id="SSF55811">
    <property type="entry name" value="Nudix"/>
    <property type="match status" value="1"/>
</dbReference>
<gene>
    <name evidence="7" type="ORF">C5O19_20485</name>
</gene>
<keyword evidence="3" id="KW-0479">Metal-binding</keyword>
<dbReference type="Pfam" id="PF00293">
    <property type="entry name" value="NUDIX"/>
    <property type="match status" value="1"/>
</dbReference>
<reference evidence="8" key="1">
    <citation type="submission" date="2018-02" db="EMBL/GenBank/DDBJ databases">
        <title>Genome sequencing of Solimonas sp. HR-BB.</title>
        <authorList>
            <person name="Lee Y."/>
            <person name="Jeon C.O."/>
        </authorList>
    </citation>
    <scope>NUCLEOTIDE SEQUENCE [LARGE SCALE GENOMIC DNA]</scope>
    <source>
        <strain evidence="8">HR-U</strain>
    </source>
</reference>
<dbReference type="Proteomes" id="UP000239590">
    <property type="component" value="Unassembled WGS sequence"/>
</dbReference>
<dbReference type="InterPro" id="IPR000086">
    <property type="entry name" value="NUDIX_hydrolase_dom"/>
</dbReference>
<comment type="similarity">
    <text evidence="2">Belongs to the Nudix hydrolase family.</text>
</comment>
<dbReference type="GO" id="GO:0042262">
    <property type="term" value="P:DNA protection"/>
    <property type="evidence" value="ECO:0007669"/>
    <property type="project" value="TreeGrafter"/>
</dbReference>